<name>A0A0F8WCK7_9ZZZZ</name>
<gene>
    <name evidence="2" type="ORF">LCGC14_3083280</name>
</gene>
<organism evidence="2">
    <name type="scientific">marine sediment metagenome</name>
    <dbReference type="NCBI Taxonomy" id="412755"/>
    <lineage>
        <taxon>unclassified sequences</taxon>
        <taxon>metagenomes</taxon>
        <taxon>ecological metagenomes</taxon>
    </lineage>
</organism>
<sequence length="87" mass="10053">MSRSQKMDLSERLFFAVMCFALAIMVAAIIFFPFLFVDLMTIEEIGIKKVDCYDRYTNVIIGVQCEEETYCTMWGLMNGQKCSEVKP</sequence>
<comment type="caution">
    <text evidence="2">The sequence shown here is derived from an EMBL/GenBank/DDBJ whole genome shotgun (WGS) entry which is preliminary data.</text>
</comment>
<evidence type="ECO:0000313" key="2">
    <source>
        <dbReference type="EMBL" id="KKK54582.1"/>
    </source>
</evidence>
<reference evidence="2" key="1">
    <citation type="journal article" date="2015" name="Nature">
        <title>Complex archaea that bridge the gap between prokaryotes and eukaryotes.</title>
        <authorList>
            <person name="Spang A."/>
            <person name="Saw J.H."/>
            <person name="Jorgensen S.L."/>
            <person name="Zaremba-Niedzwiedzka K."/>
            <person name="Martijn J."/>
            <person name="Lind A.E."/>
            <person name="van Eijk R."/>
            <person name="Schleper C."/>
            <person name="Guy L."/>
            <person name="Ettema T.J."/>
        </authorList>
    </citation>
    <scope>NUCLEOTIDE SEQUENCE</scope>
</reference>
<keyword evidence="1" id="KW-0812">Transmembrane</keyword>
<proteinExistence type="predicted"/>
<keyword evidence="1" id="KW-1133">Transmembrane helix</keyword>
<dbReference type="EMBL" id="LAZR01065926">
    <property type="protein sequence ID" value="KKK54582.1"/>
    <property type="molecule type" value="Genomic_DNA"/>
</dbReference>
<accession>A0A0F8WCK7</accession>
<protein>
    <submittedName>
        <fullName evidence="2">Uncharacterized protein</fullName>
    </submittedName>
</protein>
<feature type="transmembrane region" description="Helical" evidence="1">
    <location>
        <begin position="12"/>
        <end position="36"/>
    </location>
</feature>
<dbReference type="AlphaFoldDB" id="A0A0F8WCK7"/>
<keyword evidence="1" id="KW-0472">Membrane</keyword>
<evidence type="ECO:0000256" key="1">
    <source>
        <dbReference type="SAM" id="Phobius"/>
    </source>
</evidence>